<accession>A0ACB8E2S4</accession>
<keyword evidence="2" id="KW-1185">Reference proteome</keyword>
<protein>
    <submittedName>
        <fullName evidence="1">Uncharacterized protein</fullName>
    </submittedName>
</protein>
<proteinExistence type="predicted"/>
<dbReference type="Proteomes" id="UP000821865">
    <property type="component" value="Chromosome 1"/>
</dbReference>
<comment type="caution">
    <text evidence="1">The sequence shown here is derived from an EMBL/GenBank/DDBJ whole genome shotgun (WGS) entry which is preliminary data.</text>
</comment>
<gene>
    <name evidence="1" type="ORF">HPB49_020054</name>
</gene>
<reference evidence="1" key="1">
    <citation type="submission" date="2020-05" db="EMBL/GenBank/DDBJ databases">
        <title>Large-scale comparative analyses of tick genomes elucidate their genetic diversity and vector capacities.</title>
        <authorList>
            <person name="Jia N."/>
            <person name="Wang J."/>
            <person name="Shi W."/>
            <person name="Du L."/>
            <person name="Sun Y."/>
            <person name="Zhan W."/>
            <person name="Jiang J."/>
            <person name="Wang Q."/>
            <person name="Zhang B."/>
            <person name="Ji P."/>
            <person name="Sakyi L.B."/>
            <person name="Cui X."/>
            <person name="Yuan T."/>
            <person name="Jiang B."/>
            <person name="Yang W."/>
            <person name="Lam T.T.-Y."/>
            <person name="Chang Q."/>
            <person name="Ding S."/>
            <person name="Wang X."/>
            <person name="Zhu J."/>
            <person name="Ruan X."/>
            <person name="Zhao L."/>
            <person name="Wei J."/>
            <person name="Que T."/>
            <person name="Du C."/>
            <person name="Cheng J."/>
            <person name="Dai P."/>
            <person name="Han X."/>
            <person name="Huang E."/>
            <person name="Gao Y."/>
            <person name="Liu J."/>
            <person name="Shao H."/>
            <person name="Ye R."/>
            <person name="Li L."/>
            <person name="Wei W."/>
            <person name="Wang X."/>
            <person name="Wang C."/>
            <person name="Yang T."/>
            <person name="Huo Q."/>
            <person name="Li W."/>
            <person name="Guo W."/>
            <person name="Chen H."/>
            <person name="Zhou L."/>
            <person name="Ni X."/>
            <person name="Tian J."/>
            <person name="Zhou Y."/>
            <person name="Sheng Y."/>
            <person name="Liu T."/>
            <person name="Pan Y."/>
            <person name="Xia L."/>
            <person name="Li J."/>
            <person name="Zhao F."/>
            <person name="Cao W."/>
        </authorList>
    </citation>
    <scope>NUCLEOTIDE SEQUENCE</scope>
    <source>
        <strain evidence="1">Dsil-2018</strain>
    </source>
</reference>
<evidence type="ECO:0000313" key="2">
    <source>
        <dbReference type="Proteomes" id="UP000821865"/>
    </source>
</evidence>
<evidence type="ECO:0000313" key="1">
    <source>
        <dbReference type="EMBL" id="KAH7980913.1"/>
    </source>
</evidence>
<dbReference type="EMBL" id="CM023470">
    <property type="protein sequence ID" value="KAH7980913.1"/>
    <property type="molecule type" value="Genomic_DNA"/>
</dbReference>
<name>A0ACB8E2S4_DERSI</name>
<sequence>MRTPRQVPGNEERSESLGSDLSWDEEQPDGAKSKATPERKIPVSVTGNVKSLEGSLTPESVATPEGVTTPDGVTTPGSVKSPECVEEARDAEAARGAAAVDKIEVVQGVEAGEGIEVADAGRAHKFYRAMDSIMVAKHDKPSALRRRPRDSEVVDTGMMAFCVAGGAALVLMAICTVTFVIIKMMREHTPARRSTAVARVTCAAYVGGEESYDITFAEASVDTADYADLYTEAKERWEKEQSGDCCGKKKNPQYRGIWEGVEGEIQKGALKRYLASDSPIMSLALLQRADSGDRCLLSLRRAVLTAVALWMTAASASESWVPAEANGCQGPCWRPSGLFPDPADCCGFFSCASCRAYRLRCAPGTVFDRRLGLCNHPHDAPVCLAPNPEALRNWSSTDGATGSQKSYSSSGNDDGTRHAHAVLPLLPKLVTQREEMKLQRPVAAISTTATTHKAKECAFVILEAGRTVGVVGAGVAGVIYALNESVKASDLVLHPPKLPWPHKETLISSLDHASIRRGYEVYKQVCAACHSMRYVAYRNLVGVSHTEAEAKAEAESVQILDGPDDQGNMFERPGKLSDYFPNPYPNEQAARAANNGALPPDLSFITNARHGGEDYIFYLLTGYCDPPAGVKVQEGQYYNPYFPGEAIGMAQALYNEAIEYSDGTPATASQMAKDVSTFLKYCTEPEYDDRKRLFIKSAPVFWHHGSNICQSALQVAVLRAIECVANAPPLEGLCHCLVGCSGPRLGNKIKHLFPRRLFQVSLW</sequence>
<organism evidence="1 2">
    <name type="scientific">Dermacentor silvarum</name>
    <name type="common">Tick</name>
    <dbReference type="NCBI Taxonomy" id="543639"/>
    <lineage>
        <taxon>Eukaryota</taxon>
        <taxon>Metazoa</taxon>
        <taxon>Ecdysozoa</taxon>
        <taxon>Arthropoda</taxon>
        <taxon>Chelicerata</taxon>
        <taxon>Arachnida</taxon>
        <taxon>Acari</taxon>
        <taxon>Parasitiformes</taxon>
        <taxon>Ixodida</taxon>
        <taxon>Ixodoidea</taxon>
        <taxon>Ixodidae</taxon>
        <taxon>Rhipicephalinae</taxon>
        <taxon>Dermacentor</taxon>
    </lineage>
</organism>